<dbReference type="PROSITE" id="PS51257">
    <property type="entry name" value="PROKAR_LIPOPROTEIN"/>
    <property type="match status" value="1"/>
</dbReference>
<organism evidence="3 4">
    <name type="scientific">Fluviispira multicolorata</name>
    <dbReference type="NCBI Taxonomy" id="2654512"/>
    <lineage>
        <taxon>Bacteria</taxon>
        <taxon>Pseudomonadati</taxon>
        <taxon>Bdellovibrionota</taxon>
        <taxon>Oligoflexia</taxon>
        <taxon>Silvanigrellales</taxon>
        <taxon>Silvanigrellaceae</taxon>
        <taxon>Fluviispira</taxon>
    </lineage>
</organism>
<evidence type="ECO:0000259" key="2">
    <source>
        <dbReference type="Pfam" id="PF13180"/>
    </source>
</evidence>
<comment type="caution">
    <text evidence="3">The sequence shown here is derived from an EMBL/GenBank/DDBJ whole genome shotgun (WGS) entry which is preliminary data.</text>
</comment>
<dbReference type="SUPFAM" id="SSF50156">
    <property type="entry name" value="PDZ domain-like"/>
    <property type="match status" value="1"/>
</dbReference>
<feature type="domain" description="PDZ" evidence="2">
    <location>
        <begin position="184"/>
        <end position="250"/>
    </location>
</feature>
<sequence>MKIVLFLILLLVVSCATRTLYQPHNESGGYSDTTLKDNIQVARFSGNARTNIDDANIFAIFRSIEICYEKGFKVSKILKVDNKTSSETIQKSSSNNYREPTYFSGNSNTNTNYNNFGNSNSNTSINGTAYGGSVHSNSTSWNETYYYPTFDAYFSCYNEIYLAQIELKIISAEEIKEFTKDRLGGLQIIKIDDQSPNQGIFQIGDILIRINNIRVLEVNEISREIDSAKDKNNIQASIIREGKPLTIKFKTNNVTEKFILANSEIIRRACSVKEVKTRPICADRIINQ</sequence>
<dbReference type="InterPro" id="IPR036034">
    <property type="entry name" value="PDZ_sf"/>
</dbReference>
<proteinExistence type="predicted"/>
<dbReference type="NCBIfam" id="NF047637">
    <property type="entry name" value="lipo_CC0125"/>
    <property type="match status" value="1"/>
</dbReference>
<protein>
    <recommendedName>
        <fullName evidence="2">PDZ domain-containing protein</fullName>
    </recommendedName>
</protein>
<gene>
    <name evidence="3" type="ORF">GCL57_11930</name>
</gene>
<dbReference type="RefSeq" id="WP_152213578.1">
    <property type="nucleotide sequence ID" value="NZ_WFLN01000008.1"/>
</dbReference>
<dbReference type="Proteomes" id="UP000442694">
    <property type="component" value="Unassembled WGS sequence"/>
</dbReference>
<dbReference type="Pfam" id="PF13180">
    <property type="entry name" value="PDZ_2"/>
    <property type="match status" value="1"/>
</dbReference>
<dbReference type="InterPro" id="IPR001478">
    <property type="entry name" value="PDZ"/>
</dbReference>
<reference evidence="3 4" key="1">
    <citation type="submission" date="2019-10" db="EMBL/GenBank/DDBJ databases">
        <title>New genus of Silvanigrellaceae.</title>
        <authorList>
            <person name="Pitt A."/>
            <person name="Hahn M.W."/>
        </authorList>
    </citation>
    <scope>NUCLEOTIDE SEQUENCE [LARGE SCALE GENOMIC DNA]</scope>
    <source>
        <strain evidence="3 4">33A1-SZDP</strain>
    </source>
</reference>
<feature type="signal peptide" evidence="1">
    <location>
        <begin position="1"/>
        <end position="21"/>
    </location>
</feature>
<dbReference type="EMBL" id="WFLN01000008">
    <property type="protein sequence ID" value="KAB8029237.1"/>
    <property type="molecule type" value="Genomic_DNA"/>
</dbReference>
<accession>A0A833JBG5</accession>
<feature type="chain" id="PRO_5032489769" description="PDZ domain-containing protein" evidence="1">
    <location>
        <begin position="22"/>
        <end position="288"/>
    </location>
</feature>
<keyword evidence="1" id="KW-0732">Signal</keyword>
<evidence type="ECO:0000313" key="4">
    <source>
        <dbReference type="Proteomes" id="UP000442694"/>
    </source>
</evidence>
<evidence type="ECO:0000313" key="3">
    <source>
        <dbReference type="EMBL" id="KAB8029237.1"/>
    </source>
</evidence>
<name>A0A833JBG5_9BACT</name>
<dbReference type="AlphaFoldDB" id="A0A833JBG5"/>
<keyword evidence="4" id="KW-1185">Reference proteome</keyword>
<dbReference type="Gene3D" id="2.30.42.10">
    <property type="match status" value="1"/>
</dbReference>
<evidence type="ECO:0000256" key="1">
    <source>
        <dbReference type="SAM" id="SignalP"/>
    </source>
</evidence>